<organism evidence="1 2">
    <name type="scientific">Halobacteriovorax marinus</name>
    <dbReference type="NCBI Taxonomy" id="97084"/>
    <lineage>
        <taxon>Bacteria</taxon>
        <taxon>Pseudomonadati</taxon>
        <taxon>Bdellovibrionota</taxon>
        <taxon>Bacteriovoracia</taxon>
        <taxon>Bacteriovoracales</taxon>
        <taxon>Halobacteriovoraceae</taxon>
        <taxon>Halobacteriovorax</taxon>
    </lineage>
</organism>
<dbReference type="InterPro" id="IPR007487">
    <property type="entry name" value="ABC_transpt-TYRBP-like"/>
</dbReference>
<evidence type="ECO:0000313" key="1">
    <source>
        <dbReference type="EMBL" id="OUR95336.1"/>
    </source>
</evidence>
<dbReference type="Pfam" id="PF04392">
    <property type="entry name" value="ABC_sub_bind"/>
    <property type="match status" value="1"/>
</dbReference>
<proteinExistence type="predicted"/>
<accession>A0A1Y5F443</accession>
<dbReference type="EMBL" id="MAAO01000008">
    <property type="protein sequence ID" value="OUR95336.1"/>
    <property type="molecule type" value="Genomic_DNA"/>
</dbReference>
<gene>
    <name evidence="1" type="ORF">A9Q84_15985</name>
</gene>
<reference evidence="2" key="1">
    <citation type="journal article" date="2017" name="Proc. Natl. Acad. Sci. U.S.A.">
        <title>Simulation of Deepwater Horizon oil plume reveals substrate specialization within a complex community of hydrocarbon-degraders.</title>
        <authorList>
            <person name="Hu P."/>
            <person name="Dubinsky E.A."/>
            <person name="Probst A.J."/>
            <person name="Wang J."/>
            <person name="Sieber C.M.K."/>
            <person name="Tom L.M."/>
            <person name="Gardinali P."/>
            <person name="Banfield J.F."/>
            <person name="Atlas R.M."/>
            <person name="Andersen G.L."/>
        </authorList>
    </citation>
    <scope>NUCLEOTIDE SEQUENCE [LARGE SCALE GENOMIC DNA]</scope>
</reference>
<dbReference type="PANTHER" id="PTHR35271">
    <property type="entry name" value="ABC TRANSPORTER, SUBSTRATE-BINDING LIPOPROTEIN-RELATED"/>
    <property type="match status" value="1"/>
</dbReference>
<dbReference type="AlphaFoldDB" id="A0A1Y5F443"/>
<dbReference type="Gene3D" id="3.40.50.2300">
    <property type="match status" value="2"/>
</dbReference>
<dbReference type="PANTHER" id="PTHR35271:SF1">
    <property type="entry name" value="ABC TRANSPORTER, SUBSTRATE-BINDING LIPOPROTEIN"/>
    <property type="match status" value="1"/>
</dbReference>
<name>A0A1Y5F443_9BACT</name>
<sequence length="369" mass="42152">MKKVIRYLLFSILIFLVSSPHKVFAESFKKVKMFIVSSYHREYLWSQDTSKGLVDGLLKGKYLTNNIHVDELIKNDQVETKKIIIKKVWMDTKRRNSYVEIINSTEKIINQINNFKPDILLLGDDNAAKYIGDEFLDTKLPIVFWGVNGTPVKYGLLDSKEKPGHNVTGVYQAGYLKESMELFLRIVPNLKTIAVIADDSTTGRSKTRELKVLHKKGLLNIKIEKILNTDNYEEWKRNLLQLQDKVDGFIIFNHNSLKDKLGKPIDQMTAGKWYLKNIKRPECSHEAQFVQEGLLCATDDSGYKQGLNAIKIARLILEQGKKPASIPAYAPSRGKHMINTQRAEQLGITITKKMGIEKFIKTSKALQVP</sequence>
<comment type="caution">
    <text evidence="1">The sequence shown here is derived from an EMBL/GenBank/DDBJ whole genome shotgun (WGS) entry which is preliminary data.</text>
</comment>
<protein>
    <recommendedName>
        <fullName evidence="3">ABC transporter substrate-binding protein</fullName>
    </recommendedName>
</protein>
<evidence type="ECO:0008006" key="3">
    <source>
        <dbReference type="Google" id="ProtNLM"/>
    </source>
</evidence>
<dbReference type="Proteomes" id="UP000196531">
    <property type="component" value="Unassembled WGS sequence"/>
</dbReference>
<evidence type="ECO:0000313" key="2">
    <source>
        <dbReference type="Proteomes" id="UP000196531"/>
    </source>
</evidence>